<comment type="caution">
    <text evidence="1">The sequence shown here is derived from an EMBL/GenBank/DDBJ whole genome shotgun (WGS) entry which is preliminary data.</text>
</comment>
<accession>A0ABS5DW52</accession>
<proteinExistence type="predicted"/>
<reference evidence="1 2" key="1">
    <citation type="submission" date="2021-04" db="EMBL/GenBank/DDBJ databases">
        <title>The genome sequence of type strain Ideonella paludis KCTC 32238.</title>
        <authorList>
            <person name="Liu Y."/>
        </authorList>
    </citation>
    <scope>NUCLEOTIDE SEQUENCE [LARGE SCALE GENOMIC DNA]</scope>
    <source>
        <strain evidence="1 2">KCTC 32238</strain>
    </source>
</reference>
<evidence type="ECO:0000313" key="2">
    <source>
        <dbReference type="Proteomes" id="UP000672097"/>
    </source>
</evidence>
<gene>
    <name evidence="1" type="ORF">KAK11_08575</name>
</gene>
<dbReference type="Pfam" id="PF11227">
    <property type="entry name" value="DUF3025"/>
    <property type="match status" value="1"/>
</dbReference>
<sequence length="260" mass="28183">MSALDWQSPWLAPLAARGAPVAQAWGQGQPVAQALNDALAGQAAQTGPDALPAPSGLPHCVPQASLPDGEAYEAFIRRTGQLPTRDNRHDFFNGLLWLHQPAWKLRLNRLQADAIASQSAPKTTRGPLRDALTLFDENGAVLLGPAPLLAALRERRWQDLFLTHRALWREARFTLVGHALLDSLCTSPRKGLTAHVLLADPLALSAQDWAQKPFCPLPVMGLPGWWPGGAQDAAFYADAGVFRPLAKSRLPTDNARPCRS</sequence>
<keyword evidence="2" id="KW-1185">Reference proteome</keyword>
<evidence type="ECO:0000313" key="1">
    <source>
        <dbReference type="EMBL" id="MBQ0935379.1"/>
    </source>
</evidence>
<dbReference type="EMBL" id="JAGQDG010000003">
    <property type="protein sequence ID" value="MBQ0935379.1"/>
    <property type="molecule type" value="Genomic_DNA"/>
</dbReference>
<dbReference type="InterPro" id="IPR021390">
    <property type="entry name" value="DUF3025"/>
</dbReference>
<dbReference type="Proteomes" id="UP000672097">
    <property type="component" value="Unassembled WGS sequence"/>
</dbReference>
<name>A0ABS5DW52_9BURK</name>
<organism evidence="1 2">
    <name type="scientific">Ideonella paludis</name>
    <dbReference type="NCBI Taxonomy" id="1233411"/>
    <lineage>
        <taxon>Bacteria</taxon>
        <taxon>Pseudomonadati</taxon>
        <taxon>Pseudomonadota</taxon>
        <taxon>Betaproteobacteria</taxon>
        <taxon>Burkholderiales</taxon>
        <taxon>Sphaerotilaceae</taxon>
        <taxon>Ideonella</taxon>
    </lineage>
</organism>
<protein>
    <submittedName>
        <fullName evidence="1">DUF3025 domain-containing protein</fullName>
    </submittedName>
</protein>